<protein>
    <recommendedName>
        <fullName evidence="4">DUF4190 domain-containing protein</fullName>
    </recommendedName>
</protein>
<evidence type="ECO:0000256" key="1">
    <source>
        <dbReference type="SAM" id="Phobius"/>
    </source>
</evidence>
<sequence length="197" mass="20948">MHSPYPVMPSYTATTRICPSYTTTTWICPSYTATTRICPSYAASAWICPTSIFAQPPANGYVTGQQVKDTSSTCWLVVGILTAILCCLPLGVAGAVMAYLSGEDARRGNAAAYKTKICQSKALTLTGLGIGLLAIIAIVCAIFVKSGSTFSGTQSSDAIYLGCFEDNILRDLDGDDYDFGDNLSVENCNTYCYDRGG</sequence>
<organism evidence="2 3">
    <name type="scientific">Bugula neritina</name>
    <name type="common">Brown bryozoan</name>
    <name type="synonym">Sertularia neritina</name>
    <dbReference type="NCBI Taxonomy" id="10212"/>
    <lineage>
        <taxon>Eukaryota</taxon>
        <taxon>Metazoa</taxon>
        <taxon>Spiralia</taxon>
        <taxon>Lophotrochozoa</taxon>
        <taxon>Bryozoa</taxon>
        <taxon>Gymnolaemata</taxon>
        <taxon>Cheilostomatida</taxon>
        <taxon>Flustrina</taxon>
        <taxon>Buguloidea</taxon>
        <taxon>Bugulidae</taxon>
        <taxon>Bugula</taxon>
    </lineage>
</organism>
<proteinExistence type="predicted"/>
<feature type="transmembrane region" description="Helical" evidence="1">
    <location>
        <begin position="75"/>
        <end position="101"/>
    </location>
</feature>
<keyword evidence="1" id="KW-0472">Membrane</keyword>
<name>A0A7J7KHC8_BUGNE</name>
<feature type="transmembrane region" description="Helical" evidence="1">
    <location>
        <begin position="122"/>
        <end position="144"/>
    </location>
</feature>
<reference evidence="2" key="1">
    <citation type="submission" date="2020-06" db="EMBL/GenBank/DDBJ databases">
        <title>Draft genome of Bugula neritina, a colonial animal packing powerful symbionts and potential medicines.</title>
        <authorList>
            <person name="Rayko M."/>
        </authorList>
    </citation>
    <scope>NUCLEOTIDE SEQUENCE [LARGE SCALE GENOMIC DNA]</scope>
    <source>
        <strain evidence="2">Kwan_BN1</strain>
    </source>
</reference>
<evidence type="ECO:0000313" key="3">
    <source>
        <dbReference type="Proteomes" id="UP000593567"/>
    </source>
</evidence>
<keyword evidence="1" id="KW-0812">Transmembrane</keyword>
<dbReference type="AlphaFoldDB" id="A0A7J7KHC8"/>
<keyword evidence="1" id="KW-1133">Transmembrane helix</keyword>
<evidence type="ECO:0000313" key="2">
    <source>
        <dbReference type="EMBL" id="KAF6038080.1"/>
    </source>
</evidence>
<evidence type="ECO:0008006" key="4">
    <source>
        <dbReference type="Google" id="ProtNLM"/>
    </source>
</evidence>
<gene>
    <name evidence="2" type="ORF">EB796_003611</name>
</gene>
<keyword evidence="3" id="KW-1185">Reference proteome</keyword>
<accession>A0A7J7KHC8</accession>
<dbReference type="Proteomes" id="UP000593567">
    <property type="component" value="Unassembled WGS sequence"/>
</dbReference>
<dbReference type="EMBL" id="VXIV02000474">
    <property type="protein sequence ID" value="KAF6038080.1"/>
    <property type="molecule type" value="Genomic_DNA"/>
</dbReference>
<comment type="caution">
    <text evidence="2">The sequence shown here is derived from an EMBL/GenBank/DDBJ whole genome shotgun (WGS) entry which is preliminary data.</text>
</comment>